<evidence type="ECO:0000313" key="6">
    <source>
        <dbReference type="Proteomes" id="UP001243330"/>
    </source>
</evidence>
<proteinExistence type="inferred from homology"/>
<dbReference type="GO" id="GO:0016874">
    <property type="term" value="F:ligase activity"/>
    <property type="evidence" value="ECO:0007669"/>
    <property type="project" value="UniProtKB-KW"/>
</dbReference>
<keyword evidence="6" id="KW-1185">Reference proteome</keyword>
<dbReference type="AlphaFoldDB" id="A0AAD9AEA5"/>
<gene>
    <name evidence="5" type="ORF">CCHR01_13439</name>
</gene>
<keyword evidence="5" id="KW-0436">Ligase</keyword>
<dbReference type="InterPro" id="IPR038654">
    <property type="entry name" value="PINIT_sf"/>
</dbReference>
<evidence type="ECO:0000259" key="4">
    <source>
        <dbReference type="PROSITE" id="PS51466"/>
    </source>
</evidence>
<dbReference type="Pfam" id="PF14324">
    <property type="entry name" value="PINIT"/>
    <property type="match status" value="1"/>
</dbReference>
<feature type="region of interest" description="Disordered" evidence="3">
    <location>
        <begin position="1"/>
        <end position="24"/>
    </location>
</feature>
<evidence type="ECO:0000313" key="5">
    <source>
        <dbReference type="EMBL" id="KAK1843949.1"/>
    </source>
</evidence>
<reference evidence="5" key="1">
    <citation type="submission" date="2023-01" db="EMBL/GenBank/DDBJ databases">
        <title>Colletotrichum chrysophilum M932 genome sequence.</title>
        <authorList>
            <person name="Baroncelli R."/>
        </authorList>
    </citation>
    <scope>NUCLEOTIDE SEQUENCE</scope>
    <source>
        <strain evidence="5">M932</strain>
    </source>
</reference>
<comment type="similarity">
    <text evidence="2">Belongs to the PIAS family.</text>
</comment>
<dbReference type="InterPro" id="IPR023321">
    <property type="entry name" value="PINIT"/>
</dbReference>
<evidence type="ECO:0000256" key="1">
    <source>
        <dbReference type="ARBA" id="ARBA00004718"/>
    </source>
</evidence>
<dbReference type="Gene3D" id="2.60.120.780">
    <property type="entry name" value="PINIT domain"/>
    <property type="match status" value="1"/>
</dbReference>
<comment type="pathway">
    <text evidence="1">Protein modification; protein sumoylation.</text>
</comment>
<dbReference type="EMBL" id="JAQOWY010000333">
    <property type="protein sequence ID" value="KAK1843949.1"/>
    <property type="molecule type" value="Genomic_DNA"/>
</dbReference>
<organism evidence="5 6">
    <name type="scientific">Colletotrichum chrysophilum</name>
    <dbReference type="NCBI Taxonomy" id="1836956"/>
    <lineage>
        <taxon>Eukaryota</taxon>
        <taxon>Fungi</taxon>
        <taxon>Dikarya</taxon>
        <taxon>Ascomycota</taxon>
        <taxon>Pezizomycotina</taxon>
        <taxon>Sordariomycetes</taxon>
        <taxon>Hypocreomycetidae</taxon>
        <taxon>Glomerellales</taxon>
        <taxon>Glomerellaceae</taxon>
        <taxon>Colletotrichum</taxon>
        <taxon>Colletotrichum gloeosporioides species complex</taxon>
    </lineage>
</organism>
<protein>
    <submittedName>
        <fullName evidence="5">Sumo ligase</fullName>
    </submittedName>
</protein>
<evidence type="ECO:0000256" key="3">
    <source>
        <dbReference type="SAM" id="MobiDB-lite"/>
    </source>
</evidence>
<name>A0AAD9AEA5_9PEZI</name>
<comment type="caution">
    <text evidence="5">The sequence shown here is derived from an EMBL/GenBank/DDBJ whole genome shotgun (WGS) entry which is preliminary data.</text>
</comment>
<feature type="compositionally biased region" description="Polar residues" evidence="3">
    <location>
        <begin position="1"/>
        <end position="14"/>
    </location>
</feature>
<sequence length="309" mass="34583">MRSDPYWNQRSNGRPTGLNGHSMHSFGATIGPSFKDTPFYAIQHRVGDVKVCETMSQHRNMVSVPVKLSDCPGVNKVLEDKSYRVMVFCADSNSNSELQNITFPHQSEIKVNGNEVKANLRGLKNKPGSTRPVDVTSYLRLKNDNRNLVEFTYALTQKVSVGNMNTPRSSCPVLTGLNRNFSSSFTFARSRRLKSSLSGSKLGRRFLSSRSSRKQQEGSRYGHRHNIASIVSEMPTILHAARRSVSLYILLAYPVLRCYFIPSVAGARPSMAVSYLQQVRTVRSTCGRRIRQGDFGQYVQVIGSSHDRA</sequence>
<feature type="domain" description="PINIT" evidence="4">
    <location>
        <begin position="15"/>
        <end position="170"/>
    </location>
</feature>
<evidence type="ECO:0000256" key="2">
    <source>
        <dbReference type="ARBA" id="ARBA00005383"/>
    </source>
</evidence>
<dbReference type="Proteomes" id="UP001243330">
    <property type="component" value="Unassembled WGS sequence"/>
</dbReference>
<accession>A0AAD9AEA5</accession>
<dbReference type="PROSITE" id="PS51466">
    <property type="entry name" value="PINIT"/>
    <property type="match status" value="1"/>
</dbReference>